<organism evidence="15 16">
    <name type="scientific">Fusarium zealandicum</name>
    <dbReference type="NCBI Taxonomy" id="1053134"/>
    <lineage>
        <taxon>Eukaryota</taxon>
        <taxon>Fungi</taxon>
        <taxon>Dikarya</taxon>
        <taxon>Ascomycota</taxon>
        <taxon>Pezizomycotina</taxon>
        <taxon>Sordariomycetes</taxon>
        <taxon>Hypocreomycetidae</taxon>
        <taxon>Hypocreales</taxon>
        <taxon>Nectriaceae</taxon>
        <taxon>Fusarium</taxon>
        <taxon>Fusarium staphyleae species complex</taxon>
    </lineage>
</organism>
<feature type="region of interest" description="Disordered" evidence="13">
    <location>
        <begin position="435"/>
        <end position="470"/>
    </location>
</feature>
<dbReference type="EMBL" id="JABEYC010000651">
    <property type="protein sequence ID" value="KAF4975349.1"/>
    <property type="molecule type" value="Genomic_DNA"/>
</dbReference>
<feature type="compositionally biased region" description="Low complexity" evidence="13">
    <location>
        <begin position="60"/>
        <end position="69"/>
    </location>
</feature>
<dbReference type="SMART" id="SM00355">
    <property type="entry name" value="ZnF_C2H2"/>
    <property type="match status" value="4"/>
</dbReference>
<feature type="region of interest" description="Disordered" evidence="13">
    <location>
        <begin position="1"/>
        <end position="69"/>
    </location>
</feature>
<name>A0A8H4UEX8_9HYPO</name>
<dbReference type="InterPro" id="IPR013087">
    <property type="entry name" value="Znf_C2H2_type"/>
</dbReference>
<dbReference type="PANTHER" id="PTHR22938">
    <property type="entry name" value="ZINC FINGER PROTEIN 598"/>
    <property type="match status" value="1"/>
</dbReference>
<dbReference type="GO" id="GO:0005737">
    <property type="term" value="C:cytoplasm"/>
    <property type="evidence" value="ECO:0007669"/>
    <property type="project" value="UniProtKB-SubCell"/>
</dbReference>
<keyword evidence="10" id="KW-0862">Zinc</keyword>
<dbReference type="InterPro" id="IPR013083">
    <property type="entry name" value="Znf_RING/FYVE/PHD"/>
</dbReference>
<proteinExistence type="inferred from homology"/>
<keyword evidence="6" id="KW-0597">Phosphoprotein</keyword>
<dbReference type="Pfam" id="PF23230">
    <property type="entry name" value="zf-C2H2_13"/>
    <property type="match status" value="1"/>
</dbReference>
<evidence type="ECO:0000256" key="4">
    <source>
        <dbReference type="ARBA" id="ARBA00012483"/>
    </source>
</evidence>
<comment type="caution">
    <text evidence="15">The sequence shown here is derived from an EMBL/GenBank/DDBJ whole genome shotgun (WGS) entry which is preliminary data.</text>
</comment>
<reference evidence="15" key="1">
    <citation type="journal article" date="2020" name="BMC Genomics">
        <title>Correction to: Identification and distribution of gene clusters required for synthesis of sphingolipid metabolism inhibitors in diverse species of the filamentous fungus Fusarium.</title>
        <authorList>
            <person name="Kim H.S."/>
            <person name="Lohmar J.M."/>
            <person name="Busman M."/>
            <person name="Brown D.W."/>
            <person name="Naumann T.A."/>
            <person name="Divon H.H."/>
            <person name="Lysoe E."/>
            <person name="Uhlig S."/>
            <person name="Proctor R.H."/>
        </authorList>
    </citation>
    <scope>NUCLEOTIDE SEQUENCE</scope>
    <source>
        <strain evidence="15">NRRL 22465</strain>
    </source>
</reference>
<evidence type="ECO:0000256" key="13">
    <source>
        <dbReference type="SAM" id="MobiDB-lite"/>
    </source>
</evidence>
<dbReference type="EC" id="2.3.2.27" evidence="4"/>
<evidence type="ECO:0000256" key="5">
    <source>
        <dbReference type="ARBA" id="ARBA00022490"/>
    </source>
</evidence>
<dbReference type="InterPro" id="IPR044288">
    <property type="entry name" value="ZNF598/HEL2"/>
</dbReference>
<feature type="region of interest" description="Disordered" evidence="13">
    <location>
        <begin position="365"/>
        <end position="410"/>
    </location>
</feature>
<feature type="compositionally biased region" description="Low complexity" evidence="13">
    <location>
        <begin position="637"/>
        <end position="655"/>
    </location>
</feature>
<evidence type="ECO:0000256" key="3">
    <source>
        <dbReference type="ARBA" id="ARBA00004906"/>
    </source>
</evidence>
<comment type="pathway">
    <text evidence="3">Protein modification; protein ubiquitination.</text>
</comment>
<keyword evidence="16" id="KW-1185">Reference proteome</keyword>
<dbReference type="PROSITE" id="PS50089">
    <property type="entry name" value="ZF_RING_2"/>
    <property type="match status" value="1"/>
</dbReference>
<comment type="similarity">
    <text evidence="11">Belongs to the ZNF598/HEL2 family.</text>
</comment>
<feature type="compositionally biased region" description="Polar residues" evidence="13">
    <location>
        <begin position="10"/>
        <end position="25"/>
    </location>
</feature>
<evidence type="ECO:0000256" key="9">
    <source>
        <dbReference type="ARBA" id="ARBA00022771"/>
    </source>
</evidence>
<comment type="subcellular location">
    <subcellularLocation>
        <location evidence="2">Cytoplasm</location>
    </subcellularLocation>
</comment>
<keyword evidence="5" id="KW-0963">Cytoplasm</keyword>
<dbReference type="InterPro" id="IPR041888">
    <property type="entry name" value="RING-HC_ZNF598/HEL2"/>
</dbReference>
<dbReference type="PANTHER" id="PTHR22938:SF0">
    <property type="entry name" value="E3 UBIQUITIN-PROTEIN LIGASE ZNF598"/>
    <property type="match status" value="1"/>
</dbReference>
<dbReference type="GO" id="GO:0043022">
    <property type="term" value="F:ribosome binding"/>
    <property type="evidence" value="ECO:0007669"/>
    <property type="project" value="TreeGrafter"/>
</dbReference>
<dbReference type="Pfam" id="PF23202">
    <property type="entry name" value="PAH_ZNF598"/>
    <property type="match status" value="1"/>
</dbReference>
<keyword evidence="9 12" id="KW-0863">Zinc-finger</keyword>
<evidence type="ECO:0000256" key="11">
    <source>
        <dbReference type="ARBA" id="ARBA00035113"/>
    </source>
</evidence>
<sequence length="690" mass="74725">MSPPDGGNDTGATASESQSQNQGDSSRNRGRGRGKGNQGRRGGQRRGRGGNNANVPSTPANPAAQDVAAAASRAHAMAAGATAKAPDADDDDDGDVCFICANPVAHHSIAPCNHTTCHICGLRMRALYKTKDCAHCRTAAPFVIFTDDPEKRFEDYSTQDITTTDSNIGIKYTKEDIVGDTVLLLRYNCPDASCDFAGLGWPDLHRHVKSAHRKRMCDLCTRNKKVFTHEHELFADKELENHMRHGDDKPGAADQTGFKGHPLCGFCGERFYDDDKLYEHCRMKHERCFICDRRDSRHPHYYLDYNALEQHFKKDHHICYDRECLEKKFVVFESALDLQAHQLAEHGGKAVGRDARLVNMSGFDIRTPYQQERGGGGARDGEARRGGREGGRRGNRGRDPNAETVPVSSAQALRRDEIAFQRQIAIHSAQSVSNRTFGGSLSTASPTPAAASSQPRGGSSSATPRGSQTNLALPIESATVTDTANFSPEERARLVRHGAVVERASNLLGNDSQRMATFRSHISSYRQASLTAPQLIDAFFTLFADTSSNALGTLVREVADLYEDKARADALRKAWQDWRAINEDYPSLPGLSGMHGATSSSSGWANASTANPAVPNAQASQKHSNRVLKLKNSTRLGGPAPVSSSGPSSWAARPGRQPANPPSSSSAFPSLPSSARNRSSASTSGSNWTA</sequence>
<dbReference type="GO" id="GO:0008270">
    <property type="term" value="F:zinc ion binding"/>
    <property type="evidence" value="ECO:0007669"/>
    <property type="project" value="UniProtKB-KW"/>
</dbReference>
<dbReference type="CDD" id="cd16615">
    <property type="entry name" value="RING-HC_ZNF598"/>
    <property type="match status" value="1"/>
</dbReference>
<accession>A0A8H4UEX8</accession>
<dbReference type="InterPro" id="IPR056437">
    <property type="entry name" value="Znf-C2H2_ZNF598/HEL2"/>
</dbReference>
<dbReference type="OrthoDB" id="3838338at2759"/>
<evidence type="ECO:0000256" key="2">
    <source>
        <dbReference type="ARBA" id="ARBA00004496"/>
    </source>
</evidence>
<feature type="compositionally biased region" description="Polar residues" evidence="13">
    <location>
        <begin position="597"/>
        <end position="622"/>
    </location>
</feature>
<feature type="domain" description="RING-type" evidence="14">
    <location>
        <begin position="97"/>
        <end position="137"/>
    </location>
</feature>
<feature type="compositionally biased region" description="Low complexity" evidence="13">
    <location>
        <begin position="442"/>
        <end position="453"/>
    </location>
</feature>
<evidence type="ECO:0000256" key="1">
    <source>
        <dbReference type="ARBA" id="ARBA00000900"/>
    </source>
</evidence>
<dbReference type="Proteomes" id="UP000635477">
    <property type="component" value="Unassembled WGS sequence"/>
</dbReference>
<dbReference type="Pfam" id="PF25447">
    <property type="entry name" value="RING_ZNF598"/>
    <property type="match status" value="1"/>
</dbReference>
<dbReference type="PROSITE" id="PS00028">
    <property type="entry name" value="ZINC_FINGER_C2H2_1"/>
    <property type="match status" value="1"/>
</dbReference>
<feature type="compositionally biased region" description="Basic and acidic residues" evidence="13">
    <location>
        <begin position="379"/>
        <end position="401"/>
    </location>
</feature>
<gene>
    <name evidence="15" type="ORF">FZEAL_7856</name>
</gene>
<feature type="region of interest" description="Disordered" evidence="13">
    <location>
        <begin position="587"/>
        <end position="690"/>
    </location>
</feature>
<evidence type="ECO:0000256" key="7">
    <source>
        <dbReference type="ARBA" id="ARBA00022679"/>
    </source>
</evidence>
<protein>
    <recommendedName>
        <fullName evidence="4">RING-type E3 ubiquitin transferase</fullName>
        <ecNumber evidence="4">2.3.2.27</ecNumber>
    </recommendedName>
</protein>
<dbReference type="InterPro" id="IPR001841">
    <property type="entry name" value="Znf_RING"/>
</dbReference>
<keyword evidence="7" id="KW-0808">Transferase</keyword>
<dbReference type="AlphaFoldDB" id="A0A8H4UEX8"/>
<comment type="catalytic activity">
    <reaction evidence="1">
        <text>S-ubiquitinyl-[E2 ubiquitin-conjugating enzyme]-L-cysteine + [acceptor protein]-L-lysine = [E2 ubiquitin-conjugating enzyme]-L-cysteine + N(6)-ubiquitinyl-[acceptor protein]-L-lysine.</text>
        <dbReference type="EC" id="2.3.2.27"/>
    </reaction>
</comment>
<evidence type="ECO:0000256" key="8">
    <source>
        <dbReference type="ARBA" id="ARBA00022723"/>
    </source>
</evidence>
<keyword evidence="8" id="KW-0479">Metal-binding</keyword>
<reference evidence="15" key="2">
    <citation type="submission" date="2020-05" db="EMBL/GenBank/DDBJ databases">
        <authorList>
            <person name="Kim H.-S."/>
            <person name="Proctor R.H."/>
            <person name="Brown D.W."/>
        </authorList>
    </citation>
    <scope>NUCLEOTIDE SEQUENCE</scope>
    <source>
        <strain evidence="15">NRRL 22465</strain>
    </source>
</reference>
<evidence type="ECO:0000256" key="12">
    <source>
        <dbReference type="PROSITE-ProRule" id="PRU00175"/>
    </source>
</evidence>
<evidence type="ECO:0000256" key="10">
    <source>
        <dbReference type="ARBA" id="ARBA00022833"/>
    </source>
</evidence>
<dbReference type="GO" id="GO:0072344">
    <property type="term" value="P:rescue of stalled ribosome"/>
    <property type="evidence" value="ECO:0007669"/>
    <property type="project" value="InterPro"/>
</dbReference>
<dbReference type="Gene3D" id="3.30.40.10">
    <property type="entry name" value="Zinc/RING finger domain, C3HC4 (zinc finger)"/>
    <property type="match status" value="1"/>
</dbReference>
<feature type="non-terminal residue" evidence="15">
    <location>
        <position position="690"/>
    </location>
</feature>
<evidence type="ECO:0000313" key="15">
    <source>
        <dbReference type="EMBL" id="KAF4975349.1"/>
    </source>
</evidence>
<feature type="compositionally biased region" description="Low complexity" evidence="13">
    <location>
        <begin position="662"/>
        <end position="690"/>
    </location>
</feature>
<evidence type="ECO:0000256" key="6">
    <source>
        <dbReference type="ARBA" id="ARBA00022553"/>
    </source>
</evidence>
<dbReference type="SUPFAM" id="SSF57850">
    <property type="entry name" value="RING/U-box"/>
    <property type="match status" value="1"/>
</dbReference>
<dbReference type="InterPro" id="IPR057634">
    <property type="entry name" value="PAH_ZNF598/HEL2"/>
</dbReference>
<dbReference type="GO" id="GO:0061630">
    <property type="term" value="F:ubiquitin protein ligase activity"/>
    <property type="evidence" value="ECO:0007669"/>
    <property type="project" value="UniProtKB-EC"/>
</dbReference>
<evidence type="ECO:0000259" key="14">
    <source>
        <dbReference type="PROSITE" id="PS50089"/>
    </source>
</evidence>
<dbReference type="GO" id="GO:0016567">
    <property type="term" value="P:protein ubiquitination"/>
    <property type="evidence" value="ECO:0007669"/>
    <property type="project" value="TreeGrafter"/>
</dbReference>
<evidence type="ECO:0000313" key="16">
    <source>
        <dbReference type="Proteomes" id="UP000635477"/>
    </source>
</evidence>
<feature type="compositionally biased region" description="Polar residues" evidence="13">
    <location>
        <begin position="454"/>
        <end position="470"/>
    </location>
</feature>